<dbReference type="EMBL" id="VOGX01000054">
    <property type="protein sequence ID" value="TWV19720.1"/>
    <property type="molecule type" value="Genomic_DNA"/>
</dbReference>
<evidence type="ECO:0000313" key="5">
    <source>
        <dbReference type="EMBL" id="TWV19720.1"/>
    </source>
</evidence>
<feature type="chain" id="PRO_5044548324" description="ATP-binding protein" evidence="1">
    <location>
        <begin position="35"/>
        <end position="137"/>
    </location>
</feature>
<name>A0A126Y6Z6_9ACTN</name>
<reference evidence="5" key="2">
    <citation type="journal article" date="2019" name="Microbiol. Resour. Announc.">
        <title>Draft Genomic Sequences of Streptomyces misionensis and Streptomyces albidoflavus, bacteria applied for phytopathogen biocontrol.</title>
        <authorList>
            <person name="Pylro V."/>
            <person name="Dias A."/>
            <person name="Andreote F."/>
            <person name="Varani A."/>
            <person name="Andreote C."/>
            <person name="Bernardo E."/>
            <person name="Martins T."/>
        </authorList>
    </citation>
    <scope>NUCLEOTIDE SEQUENCE</scope>
    <source>
        <strain evidence="5">77</strain>
    </source>
</reference>
<evidence type="ECO:0000256" key="1">
    <source>
        <dbReference type="SAM" id="SignalP"/>
    </source>
</evidence>
<evidence type="ECO:0000313" key="4">
    <source>
        <dbReference type="EMBL" id="RZE36141.1"/>
    </source>
</evidence>
<keyword evidence="1" id="KW-0732">Signal</keyword>
<dbReference type="AlphaFoldDB" id="A0A126Y6Z6"/>
<evidence type="ECO:0008006" key="9">
    <source>
        <dbReference type="Google" id="ProtNLM"/>
    </source>
</evidence>
<organism evidence="3 7">
    <name type="scientific">Streptomyces albidoflavus</name>
    <dbReference type="NCBI Taxonomy" id="1886"/>
    <lineage>
        <taxon>Bacteria</taxon>
        <taxon>Bacillati</taxon>
        <taxon>Actinomycetota</taxon>
        <taxon>Actinomycetes</taxon>
        <taxon>Kitasatosporales</taxon>
        <taxon>Streptomycetaceae</taxon>
        <taxon>Streptomyces</taxon>
        <taxon>Streptomyces albidoflavus group</taxon>
    </lineage>
</organism>
<dbReference type="Proteomes" id="UP001051844">
    <property type="component" value="Unassembled WGS sequence"/>
</dbReference>
<dbReference type="EMBL" id="BNDZ01000005">
    <property type="protein sequence ID" value="GHI48166.1"/>
    <property type="molecule type" value="Genomic_DNA"/>
</dbReference>
<feature type="signal peptide" evidence="1">
    <location>
        <begin position="1"/>
        <end position="34"/>
    </location>
</feature>
<keyword evidence="8" id="KW-1185">Reference proteome</keyword>
<accession>A0A0X3X718</accession>
<evidence type="ECO:0000313" key="8">
    <source>
        <dbReference type="Proteomes" id="UP000318052"/>
    </source>
</evidence>
<dbReference type="Proteomes" id="UP000292095">
    <property type="component" value="Unassembled WGS sequence"/>
</dbReference>
<evidence type="ECO:0000313" key="6">
    <source>
        <dbReference type="Proteomes" id="UP000292095"/>
    </source>
</evidence>
<dbReference type="EMBL" id="PKLK01000025">
    <property type="protein sequence ID" value="RZE36141.1"/>
    <property type="molecule type" value="Genomic_DNA"/>
</dbReference>
<comment type="caution">
    <text evidence="3">The sequence shown here is derived from an EMBL/GenBank/DDBJ whole genome shotgun (WGS) entry which is preliminary data.</text>
</comment>
<proteinExistence type="predicted"/>
<evidence type="ECO:0000313" key="7">
    <source>
        <dbReference type="Proteomes" id="UP000292693"/>
    </source>
</evidence>
<reference evidence="5" key="3">
    <citation type="submission" date="2019-07" db="EMBL/GenBank/DDBJ databases">
        <authorList>
            <person name="Pylro V."/>
            <person name="Dias A."/>
            <person name="Andreote F."/>
            <person name="Varani A."/>
            <person name="Andreote C."/>
            <person name="Bernardo E."/>
            <person name="Martins T."/>
        </authorList>
    </citation>
    <scope>NUCLEOTIDE SEQUENCE</scope>
    <source>
        <strain evidence="5">77</strain>
    </source>
</reference>
<dbReference type="Proteomes" id="UP000318052">
    <property type="component" value="Unassembled WGS sequence"/>
</dbReference>
<sequence>MARHAAPSRPTAPRALLRAGLTLGALGAALTAGAATAQAAEEQPGAATGETLSAVTGAVGIAAGSLDSATTHSLGPVKNLQINPLAGTGTDPLDNTVGTQVADFQPISTEAVTGSLANGGSLTDLPVVGQVAGLLPG</sequence>
<gene>
    <name evidence="4" type="ORF">C0Q91_21175</name>
    <name evidence="3" type="ORF">C0Q92_20960</name>
    <name evidence="5" type="ORF">FRZ02_26050</name>
    <name evidence="2" type="ORF">ScoT_43400</name>
</gene>
<evidence type="ECO:0000313" key="2">
    <source>
        <dbReference type="EMBL" id="GHI48166.1"/>
    </source>
</evidence>
<evidence type="ECO:0000313" key="3">
    <source>
        <dbReference type="EMBL" id="RZE18578.1"/>
    </source>
</evidence>
<reference evidence="6 7" key="1">
    <citation type="submission" date="2017-12" db="EMBL/GenBank/DDBJ databases">
        <title>Population genomics insights into the ecological differentiation and adaptive evolution in streptomycetes.</title>
        <authorList>
            <person name="Li Y."/>
            <person name="Huang Y."/>
        </authorList>
    </citation>
    <scope>NUCLEOTIDE SEQUENCE [LARGE SCALE GENOMIC DNA]</scope>
    <source>
        <strain evidence="4 6">FXJ.2339</strain>
        <strain evidence="3 7">NBRC 100770</strain>
    </source>
</reference>
<accession>A0A126Y6Z6</accession>
<dbReference type="Proteomes" id="UP000292693">
    <property type="component" value="Unassembled WGS sequence"/>
</dbReference>
<reference evidence="2" key="4">
    <citation type="submission" date="2022-09" db="EMBL/GenBank/DDBJ databases">
        <title>Whole genome shotgun sequence of Streptomyces albidoflavus NBRC 12854.</title>
        <authorList>
            <person name="Komaki H."/>
            <person name="Tamura T."/>
        </authorList>
    </citation>
    <scope>NUCLEOTIDE SEQUENCE</scope>
    <source>
        <strain evidence="2">NBRC 12854</strain>
    </source>
</reference>
<dbReference type="RefSeq" id="WP_008403673.1">
    <property type="nucleotide sequence ID" value="NZ_BNDZ01000005.1"/>
</dbReference>
<protein>
    <recommendedName>
        <fullName evidence="9">ATP-binding protein</fullName>
    </recommendedName>
</protein>
<dbReference type="EMBL" id="PKLL01000025">
    <property type="protein sequence ID" value="RZE18578.1"/>
    <property type="molecule type" value="Genomic_DNA"/>
</dbReference>
<dbReference type="GeneID" id="97269801"/>